<dbReference type="PANTHER" id="PTHR31517">
    <property type="match status" value="1"/>
</dbReference>
<feature type="binding site" evidence="6">
    <location>
        <position position="67"/>
    </location>
    <ligand>
        <name>Ca(2+)</name>
        <dbReference type="ChEBI" id="CHEBI:29108"/>
        <label>2</label>
    </ligand>
</feature>
<evidence type="ECO:0000259" key="9">
    <source>
        <dbReference type="PROSITE" id="PS50873"/>
    </source>
</evidence>
<evidence type="ECO:0000256" key="5">
    <source>
        <dbReference type="ARBA" id="ARBA00023004"/>
    </source>
</evidence>
<keyword evidence="2" id="KW-0575">Peroxidase</keyword>
<accession>A0ABD3H656</accession>
<comment type="caution">
    <text evidence="10">The sequence shown here is derived from an EMBL/GenBank/DDBJ whole genome shotgun (WGS) entry which is preliminary data.</text>
</comment>
<evidence type="ECO:0000256" key="8">
    <source>
        <dbReference type="RuleBase" id="RU004241"/>
    </source>
</evidence>
<feature type="binding site" description="axial binding residue" evidence="6">
    <location>
        <position position="66"/>
    </location>
    <ligand>
        <name>heme b</name>
        <dbReference type="ChEBI" id="CHEBI:60344"/>
    </ligand>
    <ligandPart>
        <name>Fe</name>
        <dbReference type="ChEBI" id="CHEBI:18248"/>
    </ligandPart>
</feature>
<dbReference type="PANTHER" id="PTHR31517:SF48">
    <property type="entry name" value="PEROXIDASE 16-RELATED"/>
    <property type="match status" value="1"/>
</dbReference>
<comment type="cofactor">
    <cofactor evidence="6">
        <name>Ca(2+)</name>
        <dbReference type="ChEBI" id="CHEBI:29108"/>
    </cofactor>
    <text evidence="6">Binds 2 calcium ions per subunit.</text>
</comment>
<feature type="disulfide bond" evidence="7">
    <location>
        <begin position="73"/>
        <end position="100"/>
    </location>
</feature>
<evidence type="ECO:0000256" key="2">
    <source>
        <dbReference type="ARBA" id="ARBA00022559"/>
    </source>
</evidence>
<dbReference type="Pfam" id="PF00141">
    <property type="entry name" value="peroxidase"/>
    <property type="match status" value="1"/>
</dbReference>
<keyword evidence="7" id="KW-1015">Disulfide bond</keyword>
<evidence type="ECO:0000256" key="1">
    <source>
        <dbReference type="ARBA" id="ARBA00000189"/>
    </source>
</evidence>
<dbReference type="InterPro" id="IPR010255">
    <property type="entry name" value="Haem_peroxidase_sf"/>
</dbReference>
<name>A0ABD3H656_9MARC</name>
<evidence type="ECO:0000256" key="4">
    <source>
        <dbReference type="ARBA" id="ARBA00022723"/>
    </source>
</evidence>
<comment type="similarity">
    <text evidence="8">Belongs to the peroxidase family.</text>
</comment>
<dbReference type="GO" id="GO:0140825">
    <property type="term" value="F:lactoperoxidase activity"/>
    <property type="evidence" value="ECO:0007669"/>
    <property type="project" value="UniProtKB-EC"/>
</dbReference>
<dbReference type="EMBL" id="JBJQOH010000005">
    <property type="protein sequence ID" value="KAL3686266.1"/>
    <property type="molecule type" value="Genomic_DNA"/>
</dbReference>
<dbReference type="Gene3D" id="1.10.420.10">
    <property type="entry name" value="Peroxidase, domain 2"/>
    <property type="match status" value="1"/>
</dbReference>
<keyword evidence="6" id="KW-0106">Calcium</keyword>
<feature type="domain" description="Plant heme peroxidase family profile" evidence="9">
    <location>
        <begin position="36"/>
        <end position="131"/>
    </location>
</feature>
<organism evidence="10 11">
    <name type="scientific">Riccia sorocarpa</name>
    <dbReference type="NCBI Taxonomy" id="122646"/>
    <lineage>
        <taxon>Eukaryota</taxon>
        <taxon>Viridiplantae</taxon>
        <taxon>Streptophyta</taxon>
        <taxon>Embryophyta</taxon>
        <taxon>Marchantiophyta</taxon>
        <taxon>Marchantiopsida</taxon>
        <taxon>Marchantiidae</taxon>
        <taxon>Marchantiales</taxon>
        <taxon>Ricciaceae</taxon>
        <taxon>Riccia</taxon>
    </lineage>
</organism>
<dbReference type="GO" id="GO:0046872">
    <property type="term" value="F:metal ion binding"/>
    <property type="evidence" value="ECO:0007669"/>
    <property type="project" value="UniProtKB-KW"/>
</dbReference>
<comment type="cofactor">
    <cofactor evidence="6">
        <name>heme b</name>
        <dbReference type="ChEBI" id="CHEBI:60344"/>
    </cofactor>
    <text evidence="6">Binds 1 heme b (iron(II)-protoporphyrin IX) group per subunit.</text>
</comment>
<gene>
    <name evidence="10" type="ORF">R1sor_008840</name>
</gene>
<evidence type="ECO:0000256" key="3">
    <source>
        <dbReference type="ARBA" id="ARBA00022617"/>
    </source>
</evidence>
<sequence>MEAKRLSLRFKASGRMRRTAFPDGSPECCVGYDPTSDFPLLALGSGSFLDLLKREKTHTGWFSGAHTIGLTHCAILTPRLYNSPDPTLNSTFVTAQKAACPKIQSGVTRKPLDLDFNSGKTFDITYYKNIL</sequence>
<evidence type="ECO:0000256" key="7">
    <source>
        <dbReference type="PIRSR" id="PIRSR600823-5"/>
    </source>
</evidence>
<keyword evidence="4 6" id="KW-0479">Metal-binding</keyword>
<dbReference type="SUPFAM" id="SSF48113">
    <property type="entry name" value="Heme-dependent peroxidases"/>
    <property type="match status" value="1"/>
</dbReference>
<comment type="catalytic activity">
    <reaction evidence="1">
        <text>2 a phenolic donor + H2O2 = 2 a phenolic radical donor + 2 H2O</text>
        <dbReference type="Rhea" id="RHEA:56136"/>
        <dbReference type="ChEBI" id="CHEBI:15377"/>
        <dbReference type="ChEBI" id="CHEBI:16240"/>
        <dbReference type="ChEBI" id="CHEBI:139520"/>
        <dbReference type="ChEBI" id="CHEBI:139521"/>
        <dbReference type="EC" id="1.11.1.7"/>
    </reaction>
</comment>
<dbReference type="InterPro" id="IPR002016">
    <property type="entry name" value="Haem_peroxidase"/>
</dbReference>
<reference evidence="10 11" key="1">
    <citation type="submission" date="2024-09" db="EMBL/GenBank/DDBJ databases">
        <title>Chromosome-scale assembly of Riccia sorocarpa.</title>
        <authorList>
            <person name="Paukszto L."/>
        </authorList>
    </citation>
    <scope>NUCLEOTIDE SEQUENCE [LARGE SCALE GENOMIC DNA]</scope>
    <source>
        <strain evidence="10">LP-2024</strain>
        <tissue evidence="10">Aerial parts of the thallus</tissue>
    </source>
</reference>
<keyword evidence="3" id="KW-0349">Heme</keyword>
<keyword evidence="11" id="KW-1185">Reference proteome</keyword>
<dbReference type="Proteomes" id="UP001633002">
    <property type="component" value="Unassembled WGS sequence"/>
</dbReference>
<proteinExistence type="inferred from homology"/>
<dbReference type="InterPro" id="IPR000823">
    <property type="entry name" value="Peroxidase_pln"/>
</dbReference>
<evidence type="ECO:0000313" key="11">
    <source>
        <dbReference type="Proteomes" id="UP001633002"/>
    </source>
</evidence>
<keyword evidence="2" id="KW-0560">Oxidoreductase</keyword>
<feature type="binding site" evidence="6">
    <location>
        <position position="123"/>
    </location>
    <ligand>
        <name>Ca(2+)</name>
        <dbReference type="ChEBI" id="CHEBI:29108"/>
        <label>2</label>
    </ligand>
</feature>
<evidence type="ECO:0000313" key="10">
    <source>
        <dbReference type="EMBL" id="KAL3686266.1"/>
    </source>
</evidence>
<keyword evidence="5 6" id="KW-0408">Iron</keyword>
<evidence type="ECO:0000256" key="6">
    <source>
        <dbReference type="PIRSR" id="PIRSR600823-3"/>
    </source>
</evidence>
<feature type="binding site" evidence="6">
    <location>
        <position position="115"/>
    </location>
    <ligand>
        <name>Ca(2+)</name>
        <dbReference type="ChEBI" id="CHEBI:29108"/>
        <label>2</label>
    </ligand>
</feature>
<protein>
    <recommendedName>
        <fullName evidence="9">Plant heme peroxidase family profile domain-containing protein</fullName>
    </recommendedName>
</protein>
<dbReference type="AlphaFoldDB" id="A0ABD3H656"/>
<dbReference type="PROSITE" id="PS50873">
    <property type="entry name" value="PEROXIDASE_4"/>
    <property type="match status" value="1"/>
</dbReference>